<evidence type="ECO:0000313" key="2">
    <source>
        <dbReference type="Proteomes" id="UP001062846"/>
    </source>
</evidence>
<dbReference type="Proteomes" id="UP001062846">
    <property type="component" value="Chromosome 2"/>
</dbReference>
<name>A0ACC0PR01_RHOML</name>
<accession>A0ACC0PR01</accession>
<comment type="caution">
    <text evidence="1">The sequence shown here is derived from an EMBL/GenBank/DDBJ whole genome shotgun (WGS) entry which is preliminary data.</text>
</comment>
<sequence length="69" mass="7527">MALKKRMSRPHYGGSPPAIAATTPSSTKGSGNSFSVLISVAQYRLAADTIHRCRLFFGPQRSRDLFLSD</sequence>
<dbReference type="EMBL" id="CM046389">
    <property type="protein sequence ID" value="KAI8567238.1"/>
    <property type="molecule type" value="Genomic_DNA"/>
</dbReference>
<organism evidence="1 2">
    <name type="scientific">Rhododendron molle</name>
    <name type="common">Chinese azalea</name>
    <name type="synonym">Azalea mollis</name>
    <dbReference type="NCBI Taxonomy" id="49168"/>
    <lineage>
        <taxon>Eukaryota</taxon>
        <taxon>Viridiplantae</taxon>
        <taxon>Streptophyta</taxon>
        <taxon>Embryophyta</taxon>
        <taxon>Tracheophyta</taxon>
        <taxon>Spermatophyta</taxon>
        <taxon>Magnoliopsida</taxon>
        <taxon>eudicotyledons</taxon>
        <taxon>Gunneridae</taxon>
        <taxon>Pentapetalae</taxon>
        <taxon>asterids</taxon>
        <taxon>Ericales</taxon>
        <taxon>Ericaceae</taxon>
        <taxon>Ericoideae</taxon>
        <taxon>Rhodoreae</taxon>
        <taxon>Rhododendron</taxon>
    </lineage>
</organism>
<proteinExistence type="predicted"/>
<keyword evidence="2" id="KW-1185">Reference proteome</keyword>
<protein>
    <submittedName>
        <fullName evidence="1">Uncharacterized protein</fullName>
    </submittedName>
</protein>
<gene>
    <name evidence="1" type="ORF">RHMOL_Rhmol02G0105400</name>
</gene>
<reference evidence="1" key="1">
    <citation type="submission" date="2022-02" db="EMBL/GenBank/DDBJ databases">
        <title>Plant Genome Project.</title>
        <authorList>
            <person name="Zhang R.-G."/>
        </authorList>
    </citation>
    <scope>NUCLEOTIDE SEQUENCE</scope>
    <source>
        <strain evidence="1">AT1</strain>
    </source>
</reference>
<evidence type="ECO:0000313" key="1">
    <source>
        <dbReference type="EMBL" id="KAI8567238.1"/>
    </source>
</evidence>